<dbReference type="OrthoDB" id="10328057at2759"/>
<evidence type="ECO:0000313" key="2">
    <source>
        <dbReference type="Proteomes" id="UP000499080"/>
    </source>
</evidence>
<evidence type="ECO:0000313" key="1">
    <source>
        <dbReference type="EMBL" id="GBM10897.1"/>
    </source>
</evidence>
<sequence>MFIMLSVSLRIHLRTPNDQRCCPLEGGDIAVHGTSHWQSTPIELLAKGTSNLLTAPTISTWGGPAPSPPSELSVTGSSQLHVRDVLTFVSLPYNREKPYYILPDIEHDASCCFYCYINSLIQRRLFFLAPLKPGMFVMIRHELDSTNLGGHLPHPCYNLPLKPTEMGRGWQE</sequence>
<keyword evidence="2" id="KW-1185">Reference proteome</keyword>
<proteinExistence type="predicted"/>
<dbReference type="Proteomes" id="UP000499080">
    <property type="component" value="Unassembled WGS sequence"/>
</dbReference>
<accession>A0A4Y2D470</accession>
<reference evidence="1 2" key="1">
    <citation type="journal article" date="2019" name="Sci. Rep.">
        <title>Orb-weaving spider Araneus ventricosus genome elucidates the spidroin gene catalogue.</title>
        <authorList>
            <person name="Kono N."/>
            <person name="Nakamura H."/>
            <person name="Ohtoshi R."/>
            <person name="Moran D.A.P."/>
            <person name="Shinohara A."/>
            <person name="Yoshida Y."/>
            <person name="Fujiwara M."/>
            <person name="Mori M."/>
            <person name="Tomita M."/>
            <person name="Arakawa K."/>
        </authorList>
    </citation>
    <scope>NUCLEOTIDE SEQUENCE [LARGE SCALE GENOMIC DNA]</scope>
</reference>
<organism evidence="1 2">
    <name type="scientific">Araneus ventricosus</name>
    <name type="common">Orbweaver spider</name>
    <name type="synonym">Epeira ventricosa</name>
    <dbReference type="NCBI Taxonomy" id="182803"/>
    <lineage>
        <taxon>Eukaryota</taxon>
        <taxon>Metazoa</taxon>
        <taxon>Ecdysozoa</taxon>
        <taxon>Arthropoda</taxon>
        <taxon>Chelicerata</taxon>
        <taxon>Arachnida</taxon>
        <taxon>Araneae</taxon>
        <taxon>Araneomorphae</taxon>
        <taxon>Entelegynae</taxon>
        <taxon>Araneoidea</taxon>
        <taxon>Araneidae</taxon>
        <taxon>Araneus</taxon>
    </lineage>
</organism>
<protein>
    <submittedName>
        <fullName evidence="1">Uncharacterized protein</fullName>
    </submittedName>
</protein>
<dbReference type="AlphaFoldDB" id="A0A4Y2D470"/>
<name>A0A4Y2D470_ARAVE</name>
<comment type="caution">
    <text evidence="1">The sequence shown here is derived from an EMBL/GenBank/DDBJ whole genome shotgun (WGS) entry which is preliminary data.</text>
</comment>
<dbReference type="EMBL" id="BGPR01000291">
    <property type="protein sequence ID" value="GBM10897.1"/>
    <property type="molecule type" value="Genomic_DNA"/>
</dbReference>
<gene>
    <name evidence="1" type="ORF">AVEN_42147_1</name>
</gene>